<gene>
    <name evidence="1" type="ORF">LEP1GSC059_1135</name>
</gene>
<accession>T0GWF3</accession>
<name>T0GWF3_9LEPT</name>
<dbReference type="AlphaFoldDB" id="T0GWF3"/>
<dbReference type="GeneID" id="23202009"/>
<dbReference type="Proteomes" id="UP000015442">
    <property type="component" value="Unassembled WGS sequence"/>
</dbReference>
<evidence type="ECO:0000313" key="2">
    <source>
        <dbReference type="Proteomes" id="UP000015442"/>
    </source>
</evidence>
<reference evidence="1 2" key="1">
    <citation type="submission" date="2013-05" db="EMBL/GenBank/DDBJ databases">
        <authorList>
            <person name="Harkins D.M."/>
            <person name="Durkin A.S."/>
            <person name="Brinkac L.M."/>
            <person name="Haft D.H."/>
            <person name="Selengut J.D."/>
            <person name="Sanka R."/>
            <person name="DePew J."/>
            <person name="Purushe J."/>
            <person name="Hartskeerl R.A."/>
            <person name="Ahmed A."/>
            <person name="van der Linden H."/>
            <person name="Goris M.G.A."/>
            <person name="Vinetz J.M."/>
            <person name="Sutton G.G."/>
            <person name="Nierman W.C."/>
            <person name="Fouts D.E."/>
        </authorList>
    </citation>
    <scope>NUCLEOTIDE SEQUENCE [LARGE SCALE GENOMIC DNA]</scope>
    <source>
        <strain evidence="1 2">CZ214</strain>
    </source>
</reference>
<evidence type="ECO:0000313" key="1">
    <source>
        <dbReference type="EMBL" id="EQA71641.1"/>
    </source>
</evidence>
<dbReference type="RefSeq" id="WP_020980639.1">
    <property type="nucleotide sequence ID" value="NZ_AKWY02000020.1"/>
</dbReference>
<dbReference type="EMBL" id="AKWY02000020">
    <property type="protein sequence ID" value="EQA71641.1"/>
    <property type="molecule type" value="Genomic_DNA"/>
</dbReference>
<organism evidence="1 2">
    <name type="scientific">Leptospira noguchii serovar Panama str. CZ214</name>
    <dbReference type="NCBI Taxonomy" id="1001595"/>
    <lineage>
        <taxon>Bacteria</taxon>
        <taxon>Pseudomonadati</taxon>
        <taxon>Spirochaetota</taxon>
        <taxon>Spirochaetia</taxon>
        <taxon>Leptospirales</taxon>
        <taxon>Leptospiraceae</taxon>
        <taxon>Leptospira</taxon>
    </lineage>
</organism>
<proteinExistence type="predicted"/>
<protein>
    <submittedName>
        <fullName evidence="1">Uncharacterized protein</fullName>
    </submittedName>
</protein>
<comment type="caution">
    <text evidence="1">The sequence shown here is derived from an EMBL/GenBank/DDBJ whole genome shotgun (WGS) entry which is preliminary data.</text>
</comment>
<sequence>MGLKQDQTLEKARALTISLSAKAKADALKSGLNVLFRRGNFLICRKPDGSETEIKELRPRVSGFPTDYNLS</sequence>